<gene>
    <name evidence="2" type="ORF">CN611_10490</name>
</gene>
<protein>
    <submittedName>
        <fullName evidence="2">Cytoplasmic protein</fullName>
    </submittedName>
</protein>
<name>A0A2A8BQK9_9BACI</name>
<dbReference type="InterPro" id="IPR003034">
    <property type="entry name" value="SAP_dom"/>
</dbReference>
<sequence>MRPPLTKPISLEDFQNYYWLKAELQTFCREHGLPASGSKIEITERISHYLTTGKILKNSSGQKVSKASLSYKELSLQTIITNKHRCSEDVRVFFKEKIGANFRFTVALQKFFKENVGKTYEDAITFWYEENERKKDPINKTTISAQFEYNRFTRDFFEDPNNKGKSKTDAIAAWNEIKAKPGSNAYVPQKWKTSSFLVFYFFK</sequence>
<dbReference type="PROSITE" id="PS50800">
    <property type="entry name" value="SAP"/>
    <property type="match status" value="1"/>
</dbReference>
<evidence type="ECO:0000313" key="3">
    <source>
        <dbReference type="Proteomes" id="UP000220621"/>
    </source>
</evidence>
<reference evidence="2 3" key="1">
    <citation type="submission" date="2017-09" db="EMBL/GenBank/DDBJ databases">
        <title>Large-scale bioinformatics analysis of Bacillus genomes uncovers conserved roles of natural products in bacterial physiology.</title>
        <authorList>
            <consortium name="Agbiome Team Llc"/>
            <person name="Bleich R.M."/>
            <person name="Grubbs K.J."/>
            <person name="Santa Maria K.C."/>
            <person name="Allen S.E."/>
            <person name="Farag S."/>
            <person name="Shank E.A."/>
            <person name="Bowers A."/>
        </authorList>
    </citation>
    <scope>NUCLEOTIDE SEQUENCE [LARGE SCALE GENOMIC DNA]</scope>
    <source>
        <strain evidence="2 3">AFS010764</strain>
    </source>
</reference>
<dbReference type="RefSeq" id="WP_098102360.1">
    <property type="nucleotide sequence ID" value="NZ_NUDL01000028.1"/>
</dbReference>
<feature type="domain" description="SAP" evidence="1">
    <location>
        <begin position="16"/>
        <end position="50"/>
    </location>
</feature>
<accession>A0A2A8BQK9</accession>
<proteinExistence type="predicted"/>
<comment type="caution">
    <text evidence="2">The sequence shown here is derived from an EMBL/GenBank/DDBJ whole genome shotgun (WGS) entry which is preliminary data.</text>
</comment>
<dbReference type="AlphaFoldDB" id="A0A2A8BQK9"/>
<dbReference type="Pfam" id="PF20026">
    <property type="entry name" value="DUF6434"/>
    <property type="match status" value="1"/>
</dbReference>
<dbReference type="InterPro" id="IPR045492">
    <property type="entry name" value="DUF6434"/>
</dbReference>
<dbReference type="Pfam" id="PF18953">
    <property type="entry name" value="SAP_new25"/>
    <property type="match status" value="1"/>
</dbReference>
<evidence type="ECO:0000259" key="1">
    <source>
        <dbReference type="PROSITE" id="PS50800"/>
    </source>
</evidence>
<organism evidence="2 3">
    <name type="scientific">Bacillus wiedmannii</name>
    <dbReference type="NCBI Taxonomy" id="1890302"/>
    <lineage>
        <taxon>Bacteria</taxon>
        <taxon>Bacillati</taxon>
        <taxon>Bacillota</taxon>
        <taxon>Bacilli</taxon>
        <taxon>Bacillales</taxon>
        <taxon>Bacillaceae</taxon>
        <taxon>Bacillus</taxon>
        <taxon>Bacillus cereus group</taxon>
    </lineage>
</organism>
<evidence type="ECO:0000313" key="2">
    <source>
        <dbReference type="EMBL" id="PEM56615.1"/>
    </source>
</evidence>
<dbReference type="Proteomes" id="UP000220621">
    <property type="component" value="Unassembled WGS sequence"/>
</dbReference>
<dbReference type="EMBL" id="NUDL01000028">
    <property type="protein sequence ID" value="PEM56615.1"/>
    <property type="molecule type" value="Genomic_DNA"/>
</dbReference>